<dbReference type="Pfam" id="PF13602">
    <property type="entry name" value="ADH_zinc_N_2"/>
    <property type="match status" value="1"/>
</dbReference>
<dbReference type="SMART" id="SM00829">
    <property type="entry name" value="PKS_ER"/>
    <property type="match status" value="1"/>
</dbReference>
<evidence type="ECO:0000313" key="5">
    <source>
        <dbReference type="Proteomes" id="UP000464524"/>
    </source>
</evidence>
<evidence type="ECO:0000256" key="1">
    <source>
        <dbReference type="ARBA" id="ARBA00022857"/>
    </source>
</evidence>
<dbReference type="OrthoDB" id="9785812at2"/>
<keyword evidence="2" id="KW-0862">Zinc</keyword>
<dbReference type="Gene3D" id="3.90.180.10">
    <property type="entry name" value="Medium-chain alcohol dehydrogenases, catalytic domain"/>
    <property type="match status" value="1"/>
</dbReference>
<dbReference type="InterPro" id="IPR014182">
    <property type="entry name" value="ADH_Zn_typ-1"/>
</dbReference>
<dbReference type="InterPro" id="IPR051603">
    <property type="entry name" value="Zinc-ADH_QOR/CCCR"/>
</dbReference>
<accession>A0A857JF79</accession>
<dbReference type="GO" id="GO:0008270">
    <property type="term" value="F:zinc ion binding"/>
    <property type="evidence" value="ECO:0007669"/>
    <property type="project" value="InterPro"/>
</dbReference>
<comment type="similarity">
    <text evidence="2">Belongs to the zinc-containing alcohol dehydrogenase family. Quinone oxidoreductase subfamily.</text>
</comment>
<sequence>MKAIGYTQPSETVASDSLREYEVDIPVVTARDLLVEVKAVSVNPVDTKLRGRINPAPNMKILGYDAVGVVKAVGEEVSLFKVGDRVFYAGDMTRQGSNAEYQLVDERIAGFAPQSISDAQAAALPLTAVTAWELLFDRLQLKNDSTQSLLVIGAAGGVGSILLQLAKQLTNVTIIATASRDKSADWVRKLGADHVINHHKPMAQQLSALGFASVDNIVSLTNTDQHFEQIVDCITPQGKFALIDDPASLNVVALKRKSVSLHWEFMFTRSLFTTTDMQTQHDILNQVSALIDNGTLVTTVGEELGKISVANLLKAHEMLEAQTAVGKLVLSGF</sequence>
<dbReference type="Pfam" id="PF08240">
    <property type="entry name" value="ADH_N"/>
    <property type="match status" value="1"/>
</dbReference>
<reference evidence="4 5" key="1">
    <citation type="submission" date="2019-12" db="EMBL/GenBank/DDBJ databases">
        <title>Genome sequencing and assembly of endphytes of Porphyra tenera.</title>
        <authorList>
            <person name="Park J.M."/>
            <person name="Shin R."/>
            <person name="Jo S.H."/>
        </authorList>
    </citation>
    <scope>NUCLEOTIDE SEQUENCE [LARGE SCALE GENOMIC DNA]</scope>
    <source>
        <strain evidence="4 5">GPM4</strain>
    </source>
</reference>
<keyword evidence="2" id="KW-0560">Oxidoreductase</keyword>
<dbReference type="PANTHER" id="PTHR44154:SF1">
    <property type="entry name" value="QUINONE OXIDOREDUCTASE"/>
    <property type="match status" value="1"/>
</dbReference>
<evidence type="ECO:0000259" key="3">
    <source>
        <dbReference type="SMART" id="SM00829"/>
    </source>
</evidence>
<dbReference type="InterPro" id="IPR013154">
    <property type="entry name" value="ADH-like_N"/>
</dbReference>
<keyword evidence="1" id="KW-0521">NADP</keyword>
<dbReference type="InterPro" id="IPR020843">
    <property type="entry name" value="ER"/>
</dbReference>
<dbReference type="GO" id="GO:0016491">
    <property type="term" value="F:oxidoreductase activity"/>
    <property type="evidence" value="ECO:0007669"/>
    <property type="project" value="UniProtKB-KW"/>
</dbReference>
<dbReference type="PANTHER" id="PTHR44154">
    <property type="entry name" value="QUINONE OXIDOREDUCTASE"/>
    <property type="match status" value="1"/>
</dbReference>
<dbReference type="KEGG" id="pmes:FX988_00036"/>
<evidence type="ECO:0000256" key="2">
    <source>
        <dbReference type="RuleBase" id="RU364000"/>
    </source>
</evidence>
<keyword evidence="5" id="KW-1185">Reference proteome</keyword>
<protein>
    <recommendedName>
        <fullName evidence="2">Zinc-type alcohol dehydrogenase-like protein</fullName>
    </recommendedName>
</protein>
<organism evidence="4 5">
    <name type="scientific">Paraglaciecola mesophila</name>
    <dbReference type="NCBI Taxonomy" id="197222"/>
    <lineage>
        <taxon>Bacteria</taxon>
        <taxon>Pseudomonadati</taxon>
        <taxon>Pseudomonadota</taxon>
        <taxon>Gammaproteobacteria</taxon>
        <taxon>Alteromonadales</taxon>
        <taxon>Alteromonadaceae</taxon>
        <taxon>Paraglaciecola</taxon>
    </lineage>
</organism>
<dbReference type="InterPro" id="IPR011032">
    <property type="entry name" value="GroES-like_sf"/>
</dbReference>
<dbReference type="CDD" id="cd08252">
    <property type="entry name" value="AL_MDR"/>
    <property type="match status" value="1"/>
</dbReference>
<proteinExistence type="inferred from homology"/>
<keyword evidence="2" id="KW-0479">Metal-binding</keyword>
<dbReference type="AlphaFoldDB" id="A0A857JF79"/>
<feature type="domain" description="Enoyl reductase (ER)" evidence="3">
    <location>
        <begin position="14"/>
        <end position="330"/>
    </location>
</feature>
<gene>
    <name evidence="4" type="ORF">FX988_00036</name>
</gene>
<dbReference type="SUPFAM" id="SSF51735">
    <property type="entry name" value="NAD(P)-binding Rossmann-fold domains"/>
    <property type="match status" value="1"/>
</dbReference>
<dbReference type="Proteomes" id="UP000464524">
    <property type="component" value="Chromosome"/>
</dbReference>
<evidence type="ECO:0000313" key="4">
    <source>
        <dbReference type="EMBL" id="QHJ09828.1"/>
    </source>
</evidence>
<dbReference type="Gene3D" id="3.40.50.720">
    <property type="entry name" value="NAD(P)-binding Rossmann-like Domain"/>
    <property type="match status" value="1"/>
</dbReference>
<dbReference type="InterPro" id="IPR036291">
    <property type="entry name" value="NAD(P)-bd_dom_sf"/>
</dbReference>
<dbReference type="SUPFAM" id="SSF50129">
    <property type="entry name" value="GroES-like"/>
    <property type="match status" value="1"/>
</dbReference>
<dbReference type="RefSeq" id="WP_160177786.1">
    <property type="nucleotide sequence ID" value="NZ_CP047656.1"/>
</dbReference>
<dbReference type="EMBL" id="CP047656">
    <property type="protein sequence ID" value="QHJ09828.1"/>
    <property type="molecule type" value="Genomic_DNA"/>
</dbReference>
<name>A0A857JF79_9ALTE</name>
<dbReference type="NCBIfam" id="TIGR02817">
    <property type="entry name" value="adh_fam_1"/>
    <property type="match status" value="1"/>
</dbReference>